<evidence type="ECO:0000256" key="2">
    <source>
        <dbReference type="SAM" id="MobiDB-lite"/>
    </source>
</evidence>
<dbReference type="SUPFAM" id="SSF54928">
    <property type="entry name" value="RNA-binding domain, RBD"/>
    <property type="match status" value="1"/>
</dbReference>
<feature type="non-terminal residue" evidence="4">
    <location>
        <position position="389"/>
    </location>
</feature>
<accession>A0A022QLW6</accession>
<dbReference type="PANTHER" id="PTHR37200">
    <property type="entry name" value="RNA-BINDING (RRM/RBD/RNP MOTIFS) FAMILY PROTEIN"/>
    <property type="match status" value="1"/>
</dbReference>
<evidence type="ECO:0000256" key="1">
    <source>
        <dbReference type="PROSITE-ProRule" id="PRU00176"/>
    </source>
</evidence>
<feature type="region of interest" description="Disordered" evidence="2">
    <location>
        <begin position="328"/>
        <end position="389"/>
    </location>
</feature>
<gene>
    <name evidence="4" type="ORF">MIMGU_mgv1a019602mg</name>
</gene>
<proteinExistence type="predicted"/>
<dbReference type="GO" id="GO:0003723">
    <property type="term" value="F:RNA binding"/>
    <property type="evidence" value="ECO:0007669"/>
    <property type="project" value="UniProtKB-UniRule"/>
</dbReference>
<evidence type="ECO:0000313" key="4">
    <source>
        <dbReference type="EMBL" id="EYU29702.1"/>
    </source>
</evidence>
<evidence type="ECO:0000313" key="5">
    <source>
        <dbReference type="Proteomes" id="UP000030748"/>
    </source>
</evidence>
<dbReference type="STRING" id="4155.A0A022QLW6"/>
<evidence type="ECO:0000259" key="3">
    <source>
        <dbReference type="PROSITE" id="PS50102"/>
    </source>
</evidence>
<keyword evidence="1" id="KW-0694">RNA-binding</keyword>
<reference evidence="4 5" key="1">
    <citation type="journal article" date="2013" name="Proc. Natl. Acad. Sci. U.S.A.">
        <title>Fine-scale variation in meiotic recombination in Mimulus inferred from population shotgun sequencing.</title>
        <authorList>
            <person name="Hellsten U."/>
            <person name="Wright K.M."/>
            <person name="Jenkins J."/>
            <person name="Shu S."/>
            <person name="Yuan Y."/>
            <person name="Wessler S.R."/>
            <person name="Schmutz J."/>
            <person name="Willis J.H."/>
            <person name="Rokhsar D.S."/>
        </authorList>
    </citation>
    <scope>NUCLEOTIDE SEQUENCE [LARGE SCALE GENOMIC DNA]</scope>
    <source>
        <strain evidence="5">cv. DUN x IM62</strain>
    </source>
</reference>
<feature type="domain" description="RRM" evidence="3">
    <location>
        <begin position="197"/>
        <end position="284"/>
    </location>
</feature>
<dbReference type="AlphaFoldDB" id="A0A022QLW6"/>
<feature type="compositionally biased region" description="Acidic residues" evidence="2">
    <location>
        <begin position="336"/>
        <end position="350"/>
    </location>
</feature>
<dbReference type="PANTHER" id="PTHR37200:SF1">
    <property type="entry name" value="RNA-BINDING (RRM_RBD_RNP MOTIFS) FAMILY PROTEIN"/>
    <property type="match status" value="1"/>
</dbReference>
<dbReference type="InterPro" id="IPR035979">
    <property type="entry name" value="RBD_domain_sf"/>
</dbReference>
<feature type="compositionally biased region" description="Basic and acidic residues" evidence="2">
    <location>
        <begin position="372"/>
        <end position="389"/>
    </location>
</feature>
<dbReference type="InterPro" id="IPR000504">
    <property type="entry name" value="RRM_dom"/>
</dbReference>
<dbReference type="PROSITE" id="PS50102">
    <property type="entry name" value="RRM"/>
    <property type="match status" value="1"/>
</dbReference>
<dbReference type="eggNOG" id="ENOG502QPWD">
    <property type="taxonomic scope" value="Eukaryota"/>
</dbReference>
<dbReference type="Proteomes" id="UP000030748">
    <property type="component" value="Unassembled WGS sequence"/>
</dbReference>
<name>A0A022QLW6_ERYGU</name>
<organism evidence="4 5">
    <name type="scientific">Erythranthe guttata</name>
    <name type="common">Yellow monkey flower</name>
    <name type="synonym">Mimulus guttatus</name>
    <dbReference type="NCBI Taxonomy" id="4155"/>
    <lineage>
        <taxon>Eukaryota</taxon>
        <taxon>Viridiplantae</taxon>
        <taxon>Streptophyta</taxon>
        <taxon>Embryophyta</taxon>
        <taxon>Tracheophyta</taxon>
        <taxon>Spermatophyta</taxon>
        <taxon>Magnoliopsida</taxon>
        <taxon>eudicotyledons</taxon>
        <taxon>Gunneridae</taxon>
        <taxon>Pentapetalae</taxon>
        <taxon>asterids</taxon>
        <taxon>lamiids</taxon>
        <taxon>Lamiales</taxon>
        <taxon>Phrymaceae</taxon>
        <taxon>Erythranthe</taxon>
    </lineage>
</organism>
<sequence>MLTLGKFQHSPLIHNSVVPQQQHLLQFSSKTHLSFPTRLDFHAAVGKLQNGFFCSAAKTNKKKKGGSSTAAEIDVADEIEVGIDGAGEFDDDFDDEFSDFEEDGEFDGDEDEEDGDGEEVFVPLENMKKWLASRPSGFGEGKTYDTSVEDKLVEELEQSRKAQLANLNKLKHGSVNPNPKKVTTNQDKGSAQIEDGFRVRLVNLPKKKNIHRDLQLAFKGTPGLLSIVPVVAGNEKTRDPVCKGIAFVDFKYQDEAQRFVENYSGRSISFGKVQKQLTCEMVNPNFPKKSAIAKPVDVGNRIPRKPLLKLSEELDDVLETDVPLLRSLEETVPNELDGEWEDDDDDDDVDEKINATSAFDSAVISSSSKKISKPEKKEKKAASKTKKEG</sequence>
<keyword evidence="5" id="KW-1185">Reference proteome</keyword>
<dbReference type="EMBL" id="KI631169">
    <property type="protein sequence ID" value="EYU29702.1"/>
    <property type="molecule type" value="Genomic_DNA"/>
</dbReference>
<feature type="region of interest" description="Disordered" evidence="2">
    <location>
        <begin position="92"/>
        <end position="116"/>
    </location>
</feature>
<protein>
    <recommendedName>
        <fullName evidence="3">RRM domain-containing protein</fullName>
    </recommendedName>
</protein>
<dbReference type="CDD" id="cd00590">
    <property type="entry name" value="RRM_SF"/>
    <property type="match status" value="1"/>
</dbReference>